<sequence>MPISSVTYNAGTIKEYTILKGKLIRPLTTSVAACKVNELS</sequence>
<organism evidence="1">
    <name type="scientific">marine sediment metagenome</name>
    <dbReference type="NCBI Taxonomy" id="412755"/>
    <lineage>
        <taxon>unclassified sequences</taxon>
        <taxon>metagenomes</taxon>
        <taxon>ecological metagenomes</taxon>
    </lineage>
</organism>
<dbReference type="EMBL" id="BART01017790">
    <property type="protein sequence ID" value="GAG82006.1"/>
    <property type="molecule type" value="Genomic_DNA"/>
</dbReference>
<feature type="non-terminal residue" evidence="1">
    <location>
        <position position="40"/>
    </location>
</feature>
<comment type="caution">
    <text evidence="1">The sequence shown here is derived from an EMBL/GenBank/DDBJ whole genome shotgun (WGS) entry which is preliminary data.</text>
</comment>
<reference evidence="1" key="1">
    <citation type="journal article" date="2014" name="Front. Microbiol.">
        <title>High frequency of phylogenetically diverse reductive dehalogenase-homologous genes in deep subseafloor sedimentary metagenomes.</title>
        <authorList>
            <person name="Kawai M."/>
            <person name="Futagami T."/>
            <person name="Toyoda A."/>
            <person name="Takaki Y."/>
            <person name="Nishi S."/>
            <person name="Hori S."/>
            <person name="Arai W."/>
            <person name="Tsubouchi T."/>
            <person name="Morono Y."/>
            <person name="Uchiyama I."/>
            <person name="Ito T."/>
            <person name="Fujiyama A."/>
            <person name="Inagaki F."/>
            <person name="Takami H."/>
        </authorList>
    </citation>
    <scope>NUCLEOTIDE SEQUENCE</scope>
    <source>
        <strain evidence="1">Expedition CK06-06</strain>
    </source>
</reference>
<accession>X1CCK9</accession>
<protein>
    <submittedName>
        <fullName evidence="1">Uncharacterized protein</fullName>
    </submittedName>
</protein>
<gene>
    <name evidence="1" type="ORF">S01H4_33743</name>
</gene>
<proteinExistence type="predicted"/>
<dbReference type="AlphaFoldDB" id="X1CCK9"/>
<name>X1CCK9_9ZZZZ</name>
<evidence type="ECO:0000313" key="1">
    <source>
        <dbReference type="EMBL" id="GAG82006.1"/>
    </source>
</evidence>